<evidence type="ECO:0000256" key="1">
    <source>
        <dbReference type="SAM" id="MobiDB-lite"/>
    </source>
</evidence>
<evidence type="ECO:0000313" key="2">
    <source>
        <dbReference type="EMBL" id="EPE07572.1"/>
    </source>
</evidence>
<dbReference type="AlphaFoldDB" id="S3C447"/>
<dbReference type="GO" id="GO:0016740">
    <property type="term" value="F:transferase activity"/>
    <property type="evidence" value="ECO:0007669"/>
    <property type="project" value="UniProtKB-KW"/>
</dbReference>
<keyword evidence="2" id="KW-0808">Transferase</keyword>
<keyword evidence="3" id="KW-1185">Reference proteome</keyword>
<dbReference type="HOGENOM" id="CLU_2400258_0_0_1"/>
<evidence type="ECO:0000313" key="3">
    <source>
        <dbReference type="Proteomes" id="UP000016923"/>
    </source>
</evidence>
<accession>S3C447</accession>
<name>S3C447_OPHP1</name>
<dbReference type="eggNOG" id="ENOG502S3P0">
    <property type="taxonomic scope" value="Eukaryota"/>
</dbReference>
<feature type="region of interest" description="Disordered" evidence="1">
    <location>
        <begin position="74"/>
        <end position="93"/>
    </location>
</feature>
<dbReference type="VEuPathDB" id="FungiDB:F503_00294"/>
<gene>
    <name evidence="2" type="ORF">F503_00294</name>
</gene>
<proteinExistence type="predicted"/>
<protein>
    <submittedName>
        <fullName evidence="2">Aminoglycoside phosphotransferase</fullName>
    </submittedName>
</protein>
<dbReference type="OrthoDB" id="191037at2759"/>
<dbReference type="Proteomes" id="UP000016923">
    <property type="component" value="Unassembled WGS sequence"/>
</dbReference>
<reference evidence="2 3" key="1">
    <citation type="journal article" date="2013" name="BMC Genomics">
        <title>The genome and transcriptome of the pine saprophyte Ophiostoma piceae, and a comparison with the bark beetle-associated pine pathogen Grosmannia clavigera.</title>
        <authorList>
            <person name="Haridas S."/>
            <person name="Wang Y."/>
            <person name="Lim L."/>
            <person name="Massoumi Alamouti S."/>
            <person name="Jackman S."/>
            <person name="Docking R."/>
            <person name="Robertson G."/>
            <person name="Birol I."/>
            <person name="Bohlmann J."/>
            <person name="Breuil C."/>
        </authorList>
    </citation>
    <scope>NUCLEOTIDE SEQUENCE [LARGE SCALE GENOMIC DNA]</scope>
    <source>
        <strain evidence="2 3">UAMH 11346</strain>
    </source>
</reference>
<dbReference type="Pfam" id="PF02958">
    <property type="entry name" value="EcKL"/>
    <property type="match status" value="1"/>
</dbReference>
<feature type="compositionally biased region" description="Basic and acidic residues" evidence="1">
    <location>
        <begin position="84"/>
        <end position="93"/>
    </location>
</feature>
<dbReference type="InterPro" id="IPR004119">
    <property type="entry name" value="EcKL"/>
</dbReference>
<organism evidence="2 3">
    <name type="scientific">Ophiostoma piceae (strain UAMH 11346)</name>
    <name type="common">Sap stain fungus</name>
    <dbReference type="NCBI Taxonomy" id="1262450"/>
    <lineage>
        <taxon>Eukaryota</taxon>
        <taxon>Fungi</taxon>
        <taxon>Dikarya</taxon>
        <taxon>Ascomycota</taxon>
        <taxon>Pezizomycotina</taxon>
        <taxon>Sordariomycetes</taxon>
        <taxon>Sordariomycetidae</taxon>
        <taxon>Ophiostomatales</taxon>
        <taxon>Ophiostomataceae</taxon>
        <taxon>Ophiostoma</taxon>
    </lineage>
</organism>
<sequence length="93" mass="10691">MAWSASVGSPMLVDWQIIYLDSCFTDISYFVMTAPTAEDRRAHEMDILDNYLAWLHDFGGPHLSRDDPEVMDEYASRSWPDTPLEDHDPVTLL</sequence>
<dbReference type="EMBL" id="KE148150">
    <property type="protein sequence ID" value="EPE07572.1"/>
    <property type="molecule type" value="Genomic_DNA"/>
</dbReference>